<feature type="transmembrane region" description="Helical" evidence="11">
    <location>
        <begin position="105"/>
        <end position="127"/>
    </location>
</feature>
<feature type="transmembrane region" description="Helical" evidence="11">
    <location>
        <begin position="133"/>
        <end position="152"/>
    </location>
</feature>
<dbReference type="SUPFAM" id="SSF52540">
    <property type="entry name" value="P-loop containing nucleoside triphosphate hydrolases"/>
    <property type="match status" value="1"/>
</dbReference>
<dbReference type="AlphaFoldDB" id="A0A087M2X9"/>
<sequence>MRRFLRNPLAVIASLVFLAIVLSAVFALWLAPYGANFTKLALVTAPPGEEFLLGGDGAGRDVLSRLIYAGQLTLAGSFLTVLVAAGLGVSTGLIAGYFGGWFDRFGGWMANFLIVLPGTIVLVAMFTLIGPNIIITMVVLGVLIAPNFFRLVRNLVISVRNELYVDAARVSGLSDGRIISRHILSVVRAPIIIMAASVWGIAIVVQAGLEFIGLGDPTTPTWGSMLLDAYNNIYIGRHLLLPPGLMIGLTVGALILIGNGLRDALNGEEAIMVAPRQRVKDTARAAVAVPSVPEALLEVHGLSVGYAGRDGSTKTVVRSVGFTIARGEILGLVGESGSGKTQTALSVLRLLPEGGMVTGGGIWLEGQNLAGFSDAQMQAIRGRRIGYIPQEPMSNLDPLFRVGSQLCEPLQVVGGLSRQEARDKALALLERVGIADPHRVFMSYPHQISGGMAQRVLIAGALSCDPDLLIADEPTTALDVTVQAEILDLIRDLQAERNLGVLMVTHNFGVVADLCDRVAVMRGGEIVELGPVNDIFARPQHDYTRTLLASTLEDAPVRPPLVPRPPRQQSAGAEA</sequence>
<dbReference type="GO" id="GO:0005886">
    <property type="term" value="C:plasma membrane"/>
    <property type="evidence" value="ECO:0007669"/>
    <property type="project" value="UniProtKB-SubCell"/>
</dbReference>
<dbReference type="FunFam" id="3.40.50.300:FF:000016">
    <property type="entry name" value="Oligopeptide ABC transporter ATP-binding component"/>
    <property type="match status" value="1"/>
</dbReference>
<dbReference type="GO" id="GO:0055085">
    <property type="term" value="P:transmembrane transport"/>
    <property type="evidence" value="ECO:0007669"/>
    <property type="project" value="InterPro"/>
</dbReference>
<comment type="subcellular location">
    <subcellularLocation>
        <location evidence="1">Cell inner membrane</location>
        <topology evidence="1">Peripheral membrane protein</topology>
    </subcellularLocation>
    <subcellularLocation>
        <location evidence="2 11">Cell membrane</location>
        <topology evidence="2 11">Multi-pass membrane protein</topology>
    </subcellularLocation>
</comment>
<dbReference type="InterPro" id="IPR017871">
    <property type="entry name" value="ABC_transporter-like_CS"/>
</dbReference>
<evidence type="ECO:0000256" key="4">
    <source>
        <dbReference type="ARBA" id="ARBA00022448"/>
    </source>
</evidence>
<dbReference type="PANTHER" id="PTHR43297">
    <property type="entry name" value="OLIGOPEPTIDE TRANSPORT ATP-BINDING PROTEIN APPD"/>
    <property type="match status" value="1"/>
</dbReference>
<feature type="transmembrane region" description="Helical" evidence="11">
    <location>
        <begin position="191"/>
        <end position="214"/>
    </location>
</feature>
<dbReference type="InterPro" id="IPR000515">
    <property type="entry name" value="MetI-like"/>
</dbReference>
<dbReference type="STRING" id="46914.JP75_10085"/>
<dbReference type="CDD" id="cd03257">
    <property type="entry name" value="ABC_NikE_OppD_transporters"/>
    <property type="match status" value="1"/>
</dbReference>
<comment type="caution">
    <text evidence="15">The sequence shown here is derived from an EMBL/GenBank/DDBJ whole genome shotgun (WGS) entry which is preliminary data.</text>
</comment>
<dbReference type="InterPro" id="IPR003593">
    <property type="entry name" value="AAA+_ATPase"/>
</dbReference>
<dbReference type="EMBL" id="JQGC01000007">
    <property type="protein sequence ID" value="KFL31232.1"/>
    <property type="molecule type" value="Genomic_DNA"/>
</dbReference>
<feature type="region of interest" description="Disordered" evidence="12">
    <location>
        <begin position="554"/>
        <end position="575"/>
    </location>
</feature>
<evidence type="ECO:0000256" key="9">
    <source>
        <dbReference type="ARBA" id="ARBA00022989"/>
    </source>
</evidence>
<dbReference type="Gene3D" id="1.10.3720.10">
    <property type="entry name" value="MetI-like"/>
    <property type="match status" value="1"/>
</dbReference>
<feature type="domain" description="ABC transporter" evidence="13">
    <location>
        <begin position="299"/>
        <end position="548"/>
    </location>
</feature>
<comment type="similarity">
    <text evidence="3">Belongs to the ABC transporter superfamily.</text>
</comment>
<comment type="similarity">
    <text evidence="11">Belongs to the binding-protein-dependent transport system permease family.</text>
</comment>
<name>A0A087M2X9_9HYPH</name>
<feature type="compositionally biased region" description="Pro residues" evidence="12">
    <location>
        <begin position="557"/>
        <end position="566"/>
    </location>
</feature>
<dbReference type="InterPro" id="IPR003439">
    <property type="entry name" value="ABC_transporter-like_ATP-bd"/>
</dbReference>
<dbReference type="Pfam" id="PF00005">
    <property type="entry name" value="ABC_tran"/>
    <property type="match status" value="1"/>
</dbReference>
<evidence type="ECO:0000256" key="10">
    <source>
        <dbReference type="ARBA" id="ARBA00023136"/>
    </source>
</evidence>
<evidence type="ECO:0000313" key="16">
    <source>
        <dbReference type="Proteomes" id="UP000028981"/>
    </source>
</evidence>
<dbReference type="GO" id="GO:0005524">
    <property type="term" value="F:ATP binding"/>
    <property type="evidence" value="ECO:0007669"/>
    <property type="project" value="UniProtKB-KW"/>
</dbReference>
<dbReference type="InterPro" id="IPR035906">
    <property type="entry name" value="MetI-like_sf"/>
</dbReference>
<evidence type="ECO:0000256" key="6">
    <source>
        <dbReference type="ARBA" id="ARBA00022692"/>
    </source>
</evidence>
<evidence type="ECO:0000256" key="12">
    <source>
        <dbReference type="SAM" id="MobiDB-lite"/>
    </source>
</evidence>
<dbReference type="PANTHER" id="PTHR43297:SF2">
    <property type="entry name" value="DIPEPTIDE TRANSPORT ATP-BINDING PROTEIN DPPD"/>
    <property type="match status" value="1"/>
</dbReference>
<accession>A0A087M2X9</accession>
<dbReference type="Proteomes" id="UP000028981">
    <property type="component" value="Unassembled WGS sequence"/>
</dbReference>
<feature type="domain" description="ABC transmembrane type-1" evidence="14">
    <location>
        <begin position="74"/>
        <end position="258"/>
    </location>
</feature>
<dbReference type="PROSITE" id="PS50893">
    <property type="entry name" value="ABC_TRANSPORTER_2"/>
    <property type="match status" value="1"/>
</dbReference>
<dbReference type="Gene3D" id="3.40.50.300">
    <property type="entry name" value="P-loop containing nucleotide triphosphate hydrolases"/>
    <property type="match status" value="1"/>
</dbReference>
<keyword evidence="7" id="KW-0547">Nucleotide-binding</keyword>
<gene>
    <name evidence="15" type="ORF">JP75_10085</name>
</gene>
<evidence type="ECO:0000259" key="13">
    <source>
        <dbReference type="PROSITE" id="PS50893"/>
    </source>
</evidence>
<dbReference type="InterPro" id="IPR027417">
    <property type="entry name" value="P-loop_NTPase"/>
</dbReference>
<proteinExistence type="inferred from homology"/>
<evidence type="ECO:0000256" key="1">
    <source>
        <dbReference type="ARBA" id="ARBA00004417"/>
    </source>
</evidence>
<reference evidence="15 16" key="1">
    <citation type="submission" date="2014-08" db="EMBL/GenBank/DDBJ databases">
        <authorList>
            <person name="Hassan Y.I."/>
            <person name="Lepp D."/>
            <person name="Zhou T."/>
        </authorList>
    </citation>
    <scope>NUCLEOTIDE SEQUENCE [LARGE SCALE GENOMIC DNA]</scope>
    <source>
        <strain evidence="15 16">IFO13584</strain>
    </source>
</reference>
<dbReference type="GO" id="GO:0016887">
    <property type="term" value="F:ATP hydrolysis activity"/>
    <property type="evidence" value="ECO:0007669"/>
    <property type="project" value="InterPro"/>
</dbReference>
<evidence type="ECO:0000259" key="14">
    <source>
        <dbReference type="PROSITE" id="PS50928"/>
    </source>
</evidence>
<dbReference type="CDD" id="cd06261">
    <property type="entry name" value="TM_PBP2"/>
    <property type="match status" value="1"/>
</dbReference>
<dbReference type="PROSITE" id="PS00211">
    <property type="entry name" value="ABC_TRANSPORTER_1"/>
    <property type="match status" value="1"/>
</dbReference>
<evidence type="ECO:0000256" key="11">
    <source>
        <dbReference type="RuleBase" id="RU363032"/>
    </source>
</evidence>
<keyword evidence="5" id="KW-1003">Cell membrane</keyword>
<keyword evidence="6 11" id="KW-0812">Transmembrane</keyword>
<dbReference type="PROSITE" id="PS50928">
    <property type="entry name" value="ABC_TM1"/>
    <property type="match status" value="1"/>
</dbReference>
<keyword evidence="4 11" id="KW-0813">Transport</keyword>
<dbReference type="SUPFAM" id="SSF161098">
    <property type="entry name" value="MetI-like"/>
    <property type="match status" value="1"/>
</dbReference>
<feature type="transmembrane region" description="Helical" evidence="11">
    <location>
        <begin position="234"/>
        <end position="257"/>
    </location>
</feature>
<feature type="transmembrane region" description="Helical" evidence="11">
    <location>
        <begin position="74"/>
        <end position="98"/>
    </location>
</feature>
<evidence type="ECO:0000256" key="7">
    <source>
        <dbReference type="ARBA" id="ARBA00022741"/>
    </source>
</evidence>
<protein>
    <submittedName>
        <fullName evidence="15">ABC transporter</fullName>
    </submittedName>
</protein>
<dbReference type="Pfam" id="PF00528">
    <property type="entry name" value="BPD_transp_1"/>
    <property type="match status" value="1"/>
</dbReference>
<dbReference type="InterPro" id="IPR025966">
    <property type="entry name" value="OppC_N"/>
</dbReference>
<keyword evidence="9 11" id="KW-1133">Transmembrane helix</keyword>
<evidence type="ECO:0000256" key="3">
    <source>
        <dbReference type="ARBA" id="ARBA00005417"/>
    </source>
</evidence>
<keyword evidence="10 11" id="KW-0472">Membrane</keyword>
<evidence type="ECO:0000313" key="15">
    <source>
        <dbReference type="EMBL" id="KFL31232.1"/>
    </source>
</evidence>
<evidence type="ECO:0000256" key="5">
    <source>
        <dbReference type="ARBA" id="ARBA00022475"/>
    </source>
</evidence>
<dbReference type="InterPro" id="IPR050388">
    <property type="entry name" value="ABC_Ni/Peptide_Import"/>
</dbReference>
<evidence type="ECO:0000256" key="8">
    <source>
        <dbReference type="ARBA" id="ARBA00022840"/>
    </source>
</evidence>
<keyword evidence="8" id="KW-0067">ATP-binding</keyword>
<evidence type="ECO:0000256" key="2">
    <source>
        <dbReference type="ARBA" id="ARBA00004651"/>
    </source>
</evidence>
<dbReference type="Pfam" id="PF12911">
    <property type="entry name" value="OppC_N"/>
    <property type="match status" value="1"/>
</dbReference>
<organism evidence="15 16">
    <name type="scientific">Devosia riboflavina</name>
    <dbReference type="NCBI Taxonomy" id="46914"/>
    <lineage>
        <taxon>Bacteria</taxon>
        <taxon>Pseudomonadati</taxon>
        <taxon>Pseudomonadota</taxon>
        <taxon>Alphaproteobacteria</taxon>
        <taxon>Hyphomicrobiales</taxon>
        <taxon>Devosiaceae</taxon>
        <taxon>Devosia</taxon>
    </lineage>
</organism>
<keyword evidence="16" id="KW-1185">Reference proteome</keyword>
<dbReference type="SMART" id="SM00382">
    <property type="entry name" value="AAA"/>
    <property type="match status" value="1"/>
</dbReference>